<reference evidence="1" key="1">
    <citation type="submission" date="2019-08" db="EMBL/GenBank/DDBJ databases">
        <authorList>
            <person name="Kucharzyk K."/>
            <person name="Murdoch R.W."/>
            <person name="Higgins S."/>
            <person name="Loffler F."/>
        </authorList>
    </citation>
    <scope>NUCLEOTIDE SEQUENCE</scope>
</reference>
<dbReference type="EMBL" id="VSSQ01000023">
    <property type="protein sequence ID" value="MPL64045.1"/>
    <property type="molecule type" value="Genomic_DNA"/>
</dbReference>
<protein>
    <submittedName>
        <fullName evidence="1">Uncharacterized protein</fullName>
    </submittedName>
</protein>
<gene>
    <name evidence="1" type="ORF">SDC9_09694</name>
</gene>
<sequence length="161" mass="18444">MKKNIAIILLLISNLFFAQIKNSTKMNSEFVVLHSNEIDKSKLKNFELVDFGMMRSQSAPIGDFLSRMWGNFGKPEDILYEGFNYYIKDKKYDITFIVYFGAGGPAYAANKNDFQKVKLLIKDFENLLDNSKLVDCEIEVETDYGIYLCGAKNGVPYDTQK</sequence>
<accession>A0A644TAS8</accession>
<evidence type="ECO:0000313" key="1">
    <source>
        <dbReference type="EMBL" id="MPL64045.1"/>
    </source>
</evidence>
<comment type="caution">
    <text evidence="1">The sequence shown here is derived from an EMBL/GenBank/DDBJ whole genome shotgun (WGS) entry which is preliminary data.</text>
</comment>
<organism evidence="1">
    <name type="scientific">bioreactor metagenome</name>
    <dbReference type="NCBI Taxonomy" id="1076179"/>
    <lineage>
        <taxon>unclassified sequences</taxon>
        <taxon>metagenomes</taxon>
        <taxon>ecological metagenomes</taxon>
    </lineage>
</organism>
<dbReference type="AlphaFoldDB" id="A0A644TAS8"/>
<name>A0A644TAS8_9ZZZZ</name>
<proteinExistence type="predicted"/>